<dbReference type="GO" id="GO:0008270">
    <property type="term" value="F:zinc ion binding"/>
    <property type="evidence" value="ECO:0007669"/>
    <property type="project" value="UniProtKB-KW"/>
</dbReference>
<gene>
    <name evidence="4" type="ORF">R1flu_008471</name>
</gene>
<protein>
    <recommendedName>
        <fullName evidence="3">RING-type domain-containing protein</fullName>
    </recommendedName>
</protein>
<evidence type="ECO:0000256" key="1">
    <source>
        <dbReference type="PROSITE-ProRule" id="PRU00175"/>
    </source>
</evidence>
<dbReference type="SUPFAM" id="SSF57850">
    <property type="entry name" value="RING/U-box"/>
    <property type="match status" value="1"/>
</dbReference>
<accession>A0ABD1YC39</accession>
<evidence type="ECO:0000259" key="3">
    <source>
        <dbReference type="PROSITE" id="PS50089"/>
    </source>
</evidence>
<keyword evidence="1" id="KW-0479">Metal-binding</keyword>
<proteinExistence type="predicted"/>
<dbReference type="EMBL" id="JBHFFA010000005">
    <property type="protein sequence ID" value="KAL2624226.1"/>
    <property type="molecule type" value="Genomic_DNA"/>
</dbReference>
<reference evidence="4 5" key="1">
    <citation type="submission" date="2024-09" db="EMBL/GenBank/DDBJ databases">
        <title>Chromosome-scale assembly of Riccia fluitans.</title>
        <authorList>
            <person name="Paukszto L."/>
            <person name="Sawicki J."/>
            <person name="Karawczyk K."/>
            <person name="Piernik-Szablinska J."/>
            <person name="Szczecinska M."/>
            <person name="Mazdziarz M."/>
        </authorList>
    </citation>
    <scope>NUCLEOTIDE SEQUENCE [LARGE SCALE GENOMIC DNA]</scope>
    <source>
        <strain evidence="4">Rf_01</strain>
        <tissue evidence="4">Aerial parts of the thallus</tissue>
    </source>
</reference>
<sequence length="150" mass="17722">MLVAAMSNSGEEAPSLDEFHILASQRQLYERNLKDVRALMVEYEMKVLECRRTEEEHRDLIREIQVAKDIELEEKRNIFKQLDVFKMFSMCHICNTQTRNAMKLSCTHFTRCEKCLELSKRWSGIQACLMCRDRDQQTDLDDDSDIHDSV</sequence>
<keyword evidence="1" id="KW-0862">Zinc</keyword>
<feature type="coiled-coil region" evidence="2">
    <location>
        <begin position="26"/>
        <end position="70"/>
    </location>
</feature>
<dbReference type="Gene3D" id="3.30.40.10">
    <property type="entry name" value="Zinc/RING finger domain, C3HC4 (zinc finger)"/>
    <property type="match status" value="1"/>
</dbReference>
<dbReference type="InterPro" id="IPR001841">
    <property type="entry name" value="Znf_RING"/>
</dbReference>
<evidence type="ECO:0000313" key="4">
    <source>
        <dbReference type="EMBL" id="KAL2624226.1"/>
    </source>
</evidence>
<dbReference type="AlphaFoldDB" id="A0ABD1YC39"/>
<comment type="caution">
    <text evidence="4">The sequence shown here is derived from an EMBL/GenBank/DDBJ whole genome shotgun (WGS) entry which is preliminary data.</text>
</comment>
<evidence type="ECO:0000256" key="2">
    <source>
        <dbReference type="SAM" id="Coils"/>
    </source>
</evidence>
<evidence type="ECO:0000313" key="5">
    <source>
        <dbReference type="Proteomes" id="UP001605036"/>
    </source>
</evidence>
<name>A0ABD1YC39_9MARC</name>
<feature type="domain" description="RING-type" evidence="3">
    <location>
        <begin position="91"/>
        <end position="132"/>
    </location>
</feature>
<dbReference type="Pfam" id="PF13920">
    <property type="entry name" value="zf-C3HC4_3"/>
    <property type="match status" value="1"/>
</dbReference>
<dbReference type="PROSITE" id="PS50089">
    <property type="entry name" value="ZF_RING_2"/>
    <property type="match status" value="1"/>
</dbReference>
<dbReference type="Proteomes" id="UP001605036">
    <property type="component" value="Unassembled WGS sequence"/>
</dbReference>
<dbReference type="InterPro" id="IPR013083">
    <property type="entry name" value="Znf_RING/FYVE/PHD"/>
</dbReference>
<keyword evidence="5" id="KW-1185">Reference proteome</keyword>
<organism evidence="4 5">
    <name type="scientific">Riccia fluitans</name>
    <dbReference type="NCBI Taxonomy" id="41844"/>
    <lineage>
        <taxon>Eukaryota</taxon>
        <taxon>Viridiplantae</taxon>
        <taxon>Streptophyta</taxon>
        <taxon>Embryophyta</taxon>
        <taxon>Marchantiophyta</taxon>
        <taxon>Marchantiopsida</taxon>
        <taxon>Marchantiidae</taxon>
        <taxon>Marchantiales</taxon>
        <taxon>Ricciaceae</taxon>
        <taxon>Riccia</taxon>
    </lineage>
</organism>
<keyword evidence="1" id="KW-0863">Zinc-finger</keyword>
<keyword evidence="2" id="KW-0175">Coiled coil</keyword>